<dbReference type="Proteomes" id="UP000789524">
    <property type="component" value="Unassembled WGS sequence"/>
</dbReference>
<reference evidence="2" key="1">
    <citation type="submission" date="2021-09" db="EMBL/GenBank/DDBJ databases">
        <authorList>
            <person name="Martin H S."/>
        </authorList>
    </citation>
    <scope>NUCLEOTIDE SEQUENCE</scope>
</reference>
<gene>
    <name evidence="2" type="ORF">DCHRY22_LOCUS15786</name>
</gene>
<keyword evidence="3" id="KW-1185">Reference proteome</keyword>
<evidence type="ECO:0000313" key="2">
    <source>
        <dbReference type="EMBL" id="CAG9585356.1"/>
    </source>
</evidence>
<proteinExistence type="predicted"/>
<sequence>MKKIWGLVRWLVTDTLCLTTERYAGLRTYRPTPRRLGDTKTIIIRELQHLLSCTYSVHSSRPPTERPRAARSKYPPIVIARDAPCSLLLVTAIANLSLDVLQTARLLCV</sequence>
<feature type="chain" id="PRO_5035195825" evidence="1">
    <location>
        <begin position="18"/>
        <end position="109"/>
    </location>
</feature>
<dbReference type="EMBL" id="CAKASE010000083">
    <property type="protein sequence ID" value="CAG9585356.1"/>
    <property type="molecule type" value="Genomic_DNA"/>
</dbReference>
<dbReference type="AlphaFoldDB" id="A0A8J2R8D7"/>
<accession>A0A8J2R8D7</accession>
<organism evidence="2 3">
    <name type="scientific">Danaus chrysippus</name>
    <name type="common">African queen</name>
    <dbReference type="NCBI Taxonomy" id="151541"/>
    <lineage>
        <taxon>Eukaryota</taxon>
        <taxon>Metazoa</taxon>
        <taxon>Ecdysozoa</taxon>
        <taxon>Arthropoda</taxon>
        <taxon>Hexapoda</taxon>
        <taxon>Insecta</taxon>
        <taxon>Pterygota</taxon>
        <taxon>Neoptera</taxon>
        <taxon>Endopterygota</taxon>
        <taxon>Lepidoptera</taxon>
        <taxon>Glossata</taxon>
        <taxon>Ditrysia</taxon>
        <taxon>Papilionoidea</taxon>
        <taxon>Nymphalidae</taxon>
        <taxon>Danainae</taxon>
        <taxon>Danaini</taxon>
        <taxon>Danaina</taxon>
        <taxon>Danaus</taxon>
        <taxon>Anosia</taxon>
    </lineage>
</organism>
<evidence type="ECO:0000313" key="3">
    <source>
        <dbReference type="Proteomes" id="UP000789524"/>
    </source>
</evidence>
<keyword evidence="1" id="KW-0732">Signal</keyword>
<evidence type="ECO:0000256" key="1">
    <source>
        <dbReference type="SAM" id="SignalP"/>
    </source>
</evidence>
<comment type="caution">
    <text evidence="2">The sequence shown here is derived from an EMBL/GenBank/DDBJ whole genome shotgun (WGS) entry which is preliminary data.</text>
</comment>
<feature type="signal peptide" evidence="1">
    <location>
        <begin position="1"/>
        <end position="17"/>
    </location>
</feature>
<name>A0A8J2R8D7_9NEOP</name>
<protein>
    <submittedName>
        <fullName evidence="2">(African queen) hypothetical protein</fullName>
    </submittedName>
</protein>